<proteinExistence type="predicted"/>
<reference evidence="1 2" key="1">
    <citation type="journal article" date="2018" name="New Phytol.">
        <title>Comparative genomics and transcriptomics depict ericoid mycorrhizal fungi as versatile saprotrophs and plant mutualists.</title>
        <authorList>
            <person name="Martino E."/>
            <person name="Morin E."/>
            <person name="Grelet G.A."/>
            <person name="Kuo A."/>
            <person name="Kohler A."/>
            <person name="Daghino S."/>
            <person name="Barry K.W."/>
            <person name="Cichocki N."/>
            <person name="Clum A."/>
            <person name="Dockter R.B."/>
            <person name="Hainaut M."/>
            <person name="Kuo R.C."/>
            <person name="LaButti K."/>
            <person name="Lindahl B.D."/>
            <person name="Lindquist E.A."/>
            <person name="Lipzen A."/>
            <person name="Khouja H.R."/>
            <person name="Magnuson J."/>
            <person name="Murat C."/>
            <person name="Ohm R.A."/>
            <person name="Singer S.W."/>
            <person name="Spatafora J.W."/>
            <person name="Wang M."/>
            <person name="Veneault-Fourrey C."/>
            <person name="Henrissat B."/>
            <person name="Grigoriev I.V."/>
            <person name="Martin F.M."/>
            <person name="Perotto S."/>
        </authorList>
    </citation>
    <scope>NUCLEOTIDE SEQUENCE [LARGE SCALE GENOMIC DNA]</scope>
    <source>
        <strain evidence="1 2">ATCC 22711</strain>
    </source>
</reference>
<accession>A0A2T3ARE9</accession>
<dbReference type="RefSeq" id="XP_024717247.1">
    <property type="nucleotide sequence ID" value="XM_024863797.1"/>
</dbReference>
<sequence length="97" mass="10418">MMPLPWPRAETSCAAPLLVGPDSGAHTGIITRANLSLSTCPRVSSLHTPKGLPREEPLGKLGPSDAHHIIVRSKCSRKHFRGIAIADILPPLALRRC</sequence>
<dbReference type="GeneID" id="36571878"/>
<dbReference type="AlphaFoldDB" id="A0A2T3ARE9"/>
<name>A0A2T3ARE9_AMORE</name>
<dbReference type="EMBL" id="KZ679017">
    <property type="protein sequence ID" value="PSS08949.1"/>
    <property type="molecule type" value="Genomic_DNA"/>
</dbReference>
<evidence type="ECO:0000313" key="2">
    <source>
        <dbReference type="Proteomes" id="UP000241818"/>
    </source>
</evidence>
<keyword evidence="2" id="KW-1185">Reference proteome</keyword>
<gene>
    <name evidence="1" type="ORF">M430DRAFT_181289</name>
</gene>
<protein>
    <submittedName>
        <fullName evidence="1">Uncharacterized protein</fullName>
    </submittedName>
</protein>
<dbReference type="InParanoid" id="A0A2T3ARE9"/>
<dbReference type="Proteomes" id="UP000241818">
    <property type="component" value="Unassembled WGS sequence"/>
</dbReference>
<organism evidence="1 2">
    <name type="scientific">Amorphotheca resinae ATCC 22711</name>
    <dbReference type="NCBI Taxonomy" id="857342"/>
    <lineage>
        <taxon>Eukaryota</taxon>
        <taxon>Fungi</taxon>
        <taxon>Dikarya</taxon>
        <taxon>Ascomycota</taxon>
        <taxon>Pezizomycotina</taxon>
        <taxon>Leotiomycetes</taxon>
        <taxon>Helotiales</taxon>
        <taxon>Amorphothecaceae</taxon>
        <taxon>Amorphotheca</taxon>
    </lineage>
</organism>
<evidence type="ECO:0000313" key="1">
    <source>
        <dbReference type="EMBL" id="PSS08949.1"/>
    </source>
</evidence>